<dbReference type="Proteomes" id="UP000016660">
    <property type="component" value="Unassembled WGS sequence"/>
</dbReference>
<sequence>MGYVSLSFGFFIDPNRQFARSHSPLCSLAHCPFEFNKNLKIK</sequence>
<name>A0ABN0NPY5_9BACT</name>
<dbReference type="EMBL" id="AWUY01000209">
    <property type="protein sequence ID" value="ERJ74507.1"/>
    <property type="molecule type" value="Genomic_DNA"/>
</dbReference>
<proteinExistence type="predicted"/>
<evidence type="ECO:0000313" key="2">
    <source>
        <dbReference type="Proteomes" id="UP000016660"/>
    </source>
</evidence>
<comment type="caution">
    <text evidence="1">The sequence shown here is derived from an EMBL/GenBank/DDBJ whole genome shotgun (WGS) entry which is preliminary data.</text>
</comment>
<keyword evidence="2" id="KW-1185">Reference proteome</keyword>
<evidence type="ECO:0000313" key="1">
    <source>
        <dbReference type="EMBL" id="ERJ74507.1"/>
    </source>
</evidence>
<protein>
    <submittedName>
        <fullName evidence="1">Uncharacterized protein</fullName>
    </submittedName>
</protein>
<accession>A0ABN0NPY5</accession>
<gene>
    <name evidence="1" type="ORF">HMPREF0653_02192</name>
</gene>
<reference evidence="1 2" key="1">
    <citation type="submission" date="2013-06" db="EMBL/GenBank/DDBJ databases">
        <authorList>
            <person name="Weinstock G."/>
            <person name="Sodergren E."/>
            <person name="Lobos E.A."/>
            <person name="Fulton L."/>
            <person name="Fulton R."/>
            <person name="Courtney L."/>
            <person name="Fronick C."/>
            <person name="O'Laughlin M."/>
            <person name="Godfrey J."/>
            <person name="Wilson R.M."/>
            <person name="Miner T."/>
            <person name="Farmer C."/>
            <person name="Delehaunty K."/>
            <person name="Cordes M."/>
            <person name="Minx P."/>
            <person name="Tomlinson C."/>
            <person name="Chen J."/>
            <person name="Wollam A."/>
            <person name="Pepin K.H."/>
            <person name="Bhonagiri V."/>
            <person name="Zhang X."/>
            <person name="Warren W."/>
            <person name="Mitreva M."/>
            <person name="Mardis E.R."/>
            <person name="Wilson R.K."/>
        </authorList>
    </citation>
    <scope>NUCLEOTIDE SEQUENCE [LARGE SCALE GENOMIC DNA]</scope>
    <source>
        <strain evidence="1 2">ATCC 29426</strain>
    </source>
</reference>
<organism evidence="1 2">
    <name type="scientific">Prevotella disiens JCM 6334 = ATCC 29426</name>
    <dbReference type="NCBI Taxonomy" id="1235811"/>
    <lineage>
        <taxon>Bacteria</taxon>
        <taxon>Pseudomonadati</taxon>
        <taxon>Bacteroidota</taxon>
        <taxon>Bacteroidia</taxon>
        <taxon>Bacteroidales</taxon>
        <taxon>Prevotellaceae</taxon>
        <taxon>Prevotella</taxon>
    </lineage>
</organism>